<feature type="transmembrane region" description="Helical" evidence="6">
    <location>
        <begin position="103"/>
        <end position="126"/>
    </location>
</feature>
<dbReference type="GO" id="GO:0032153">
    <property type="term" value="C:cell division site"/>
    <property type="evidence" value="ECO:0007669"/>
    <property type="project" value="TreeGrafter"/>
</dbReference>
<dbReference type="PANTHER" id="PTHR30474:SF1">
    <property type="entry name" value="PEPTIDOGLYCAN GLYCOSYLTRANSFERASE MRDB"/>
    <property type="match status" value="1"/>
</dbReference>
<dbReference type="PANTHER" id="PTHR30474">
    <property type="entry name" value="CELL CYCLE PROTEIN"/>
    <property type="match status" value="1"/>
</dbReference>
<feature type="transmembrane region" description="Helical" evidence="6">
    <location>
        <begin position="305"/>
        <end position="328"/>
    </location>
</feature>
<reference evidence="7 8" key="1">
    <citation type="submission" date="2011-11" db="EMBL/GenBank/DDBJ databases">
        <title>The Noncontiguous Finished genome of Jonquetella anthropi DSM 22815.</title>
        <authorList>
            <consortium name="US DOE Joint Genome Institute (JGI-PGF)"/>
            <person name="Lucas S."/>
            <person name="Copeland A."/>
            <person name="Lapidus A."/>
            <person name="Glavina del Rio T."/>
            <person name="Dalin E."/>
            <person name="Tice H."/>
            <person name="Bruce D."/>
            <person name="Goodwin L."/>
            <person name="Pitluck S."/>
            <person name="Peters L."/>
            <person name="Mikhailova N."/>
            <person name="Held B."/>
            <person name="Kyrpides N."/>
            <person name="Mavromatis K."/>
            <person name="Ivanova N."/>
            <person name="Markowitz V."/>
            <person name="Cheng J.-F."/>
            <person name="Hugenholtz P."/>
            <person name="Woyke T."/>
            <person name="Wu D."/>
            <person name="Gronow S."/>
            <person name="Wellnitz S."/>
            <person name="Brambilla E."/>
            <person name="Klenk H.-P."/>
            <person name="Eisen J.A."/>
        </authorList>
    </citation>
    <scope>NUCLEOTIDE SEQUENCE [LARGE SCALE GENOMIC DNA]</scope>
    <source>
        <strain evidence="7 8">DSM 22815</strain>
    </source>
</reference>
<dbReference type="OrthoDB" id="9812661at2"/>
<feature type="transmembrane region" description="Helical" evidence="6">
    <location>
        <begin position="18"/>
        <end position="36"/>
    </location>
</feature>
<dbReference type="GO" id="GO:0015648">
    <property type="term" value="F:lipid-linked peptidoglycan transporter activity"/>
    <property type="evidence" value="ECO:0007669"/>
    <property type="project" value="TreeGrafter"/>
</dbReference>
<sequence length="401" mass="42928">MFERRTLGELFRASDKTLFVVLAALFSAGLLSIYSAGNGASGNGFHYALRQLTWGAVALAAALAVWKLDMPALLHYSYVIYAAGCFLLVAVLFVGSRTKGSQAWFGFSGVSIQPSEFVKIALALVLAQQCRLFCPDTFPRFLGALALAGVAGILVLVQPDLGSALVYGTITFFALVAAGAPGKYLGGLAGCVLAVLPGAWFFLKEYQRNRLLVFIEPALDPLGAGYNVIQSRIAVGSGRLLGKGFMHGTQSKLRFLPEPHTDFVFSVFAEEFGFVGSCLLLALYGVLLWRLTAVARRTRELENKIWIVALIGWLWFQFFEAIGMSMGLLPITGLPLPFMCYGGSSLVAAVLAVALVAKQGALDKLERLDSAVPDTVGLKLVDSLSGRSAGWGGPNRGISLR</sequence>
<evidence type="ECO:0000256" key="3">
    <source>
        <dbReference type="ARBA" id="ARBA00022960"/>
    </source>
</evidence>
<dbReference type="GO" id="GO:0005886">
    <property type="term" value="C:plasma membrane"/>
    <property type="evidence" value="ECO:0007669"/>
    <property type="project" value="TreeGrafter"/>
</dbReference>
<dbReference type="Proteomes" id="UP000003806">
    <property type="component" value="Chromosome"/>
</dbReference>
<keyword evidence="8" id="KW-1185">Reference proteome</keyword>
<feature type="transmembrane region" description="Helical" evidence="6">
    <location>
        <begin position="78"/>
        <end position="97"/>
    </location>
</feature>
<feature type="transmembrane region" description="Helical" evidence="6">
    <location>
        <begin position="164"/>
        <end position="180"/>
    </location>
</feature>
<keyword evidence="4 6" id="KW-1133">Transmembrane helix</keyword>
<keyword evidence="3" id="KW-0133">Cell shape</keyword>
<accession>H0UML3</accession>
<dbReference type="InterPro" id="IPR001182">
    <property type="entry name" value="FtsW/RodA"/>
</dbReference>
<evidence type="ECO:0000256" key="2">
    <source>
        <dbReference type="ARBA" id="ARBA00022692"/>
    </source>
</evidence>
<keyword evidence="2 6" id="KW-0812">Transmembrane</keyword>
<evidence type="ECO:0000313" key="8">
    <source>
        <dbReference type="Proteomes" id="UP000003806"/>
    </source>
</evidence>
<comment type="subcellular location">
    <subcellularLocation>
        <location evidence="1">Membrane</location>
        <topology evidence="1">Multi-pass membrane protein</topology>
    </subcellularLocation>
</comment>
<proteinExistence type="predicted"/>
<dbReference type="STRING" id="885272.JonanDRAFT_1352"/>
<evidence type="ECO:0000256" key="4">
    <source>
        <dbReference type="ARBA" id="ARBA00022989"/>
    </source>
</evidence>
<dbReference type="GO" id="GO:0051301">
    <property type="term" value="P:cell division"/>
    <property type="evidence" value="ECO:0007669"/>
    <property type="project" value="InterPro"/>
</dbReference>
<feature type="transmembrane region" description="Helical" evidence="6">
    <location>
        <begin position="185"/>
        <end position="203"/>
    </location>
</feature>
<dbReference type="InterPro" id="IPR011923">
    <property type="entry name" value="RodA/MrdB"/>
</dbReference>
<dbReference type="eggNOG" id="COG0772">
    <property type="taxonomic scope" value="Bacteria"/>
</dbReference>
<evidence type="ECO:0000256" key="5">
    <source>
        <dbReference type="ARBA" id="ARBA00023136"/>
    </source>
</evidence>
<dbReference type="GO" id="GO:0008360">
    <property type="term" value="P:regulation of cell shape"/>
    <property type="evidence" value="ECO:0007669"/>
    <property type="project" value="UniProtKB-KW"/>
</dbReference>
<protein>
    <submittedName>
        <fullName evidence="7">Rod shape-determining protein RodA</fullName>
    </submittedName>
</protein>
<organism evidence="7 8">
    <name type="scientific">Jonquetella anthropi DSM 22815</name>
    <dbReference type="NCBI Taxonomy" id="885272"/>
    <lineage>
        <taxon>Bacteria</taxon>
        <taxon>Thermotogati</taxon>
        <taxon>Synergistota</taxon>
        <taxon>Synergistia</taxon>
        <taxon>Synergistales</taxon>
        <taxon>Dethiosulfovibrionaceae</taxon>
        <taxon>Jonquetella</taxon>
    </lineage>
</organism>
<feature type="transmembrane region" description="Helical" evidence="6">
    <location>
        <begin position="138"/>
        <end position="158"/>
    </location>
</feature>
<feature type="transmembrane region" description="Helical" evidence="6">
    <location>
        <begin position="48"/>
        <end position="66"/>
    </location>
</feature>
<feature type="transmembrane region" description="Helical" evidence="6">
    <location>
        <begin position="272"/>
        <end position="293"/>
    </location>
</feature>
<evidence type="ECO:0000256" key="1">
    <source>
        <dbReference type="ARBA" id="ARBA00004141"/>
    </source>
</evidence>
<evidence type="ECO:0000256" key="6">
    <source>
        <dbReference type="SAM" id="Phobius"/>
    </source>
</evidence>
<dbReference type="NCBIfam" id="TIGR02210">
    <property type="entry name" value="rodA_shape"/>
    <property type="match status" value="1"/>
</dbReference>
<keyword evidence="5 6" id="KW-0472">Membrane</keyword>
<dbReference type="AlphaFoldDB" id="H0UML3"/>
<gene>
    <name evidence="7" type="ORF">JonanDRAFT_1352</name>
</gene>
<feature type="transmembrane region" description="Helical" evidence="6">
    <location>
        <begin position="334"/>
        <end position="357"/>
    </location>
</feature>
<evidence type="ECO:0000313" key="7">
    <source>
        <dbReference type="EMBL" id="EHM13716.1"/>
    </source>
</evidence>
<dbReference type="EMBL" id="CM001376">
    <property type="protein sequence ID" value="EHM13716.1"/>
    <property type="molecule type" value="Genomic_DNA"/>
</dbReference>
<dbReference type="HOGENOM" id="CLU_029243_2_1_0"/>
<dbReference type="RefSeq" id="WP_008523286.1">
    <property type="nucleotide sequence ID" value="NZ_CM001376.1"/>
</dbReference>
<dbReference type="Pfam" id="PF01098">
    <property type="entry name" value="FTSW_RODA_SPOVE"/>
    <property type="match status" value="1"/>
</dbReference>
<name>H0UML3_9BACT</name>